<protein>
    <submittedName>
        <fullName evidence="8">ATP synthase protein I</fullName>
    </submittedName>
    <submittedName>
        <fullName evidence="7">ATP synthase subunit</fullName>
    </submittedName>
</protein>
<keyword evidence="4 6" id="KW-1133">Transmembrane helix</keyword>
<dbReference type="RefSeq" id="WP_045852012.1">
    <property type="nucleotide sequence ID" value="NZ_FTLX01000002.1"/>
</dbReference>
<dbReference type="Pfam" id="PF03899">
    <property type="entry name" value="ATP-synt_I"/>
    <property type="match status" value="1"/>
</dbReference>
<dbReference type="STRING" id="1017273.SAMN05443094_10263"/>
<keyword evidence="10" id="KW-1185">Reference proteome</keyword>
<evidence type="ECO:0000256" key="2">
    <source>
        <dbReference type="ARBA" id="ARBA00022475"/>
    </source>
</evidence>
<dbReference type="PANTHER" id="PTHR40035">
    <property type="entry name" value="ATP SYNTHASE PROTEIN I"/>
    <property type="match status" value="1"/>
</dbReference>
<reference evidence="7" key="3">
    <citation type="submission" date="2017-03" db="EMBL/GenBank/DDBJ databases">
        <authorList>
            <person name="Dastager S.G."/>
            <person name="Neurgaonkar P.S."/>
            <person name="Dharne M.S."/>
        </authorList>
    </citation>
    <scope>NUCLEOTIDE SEQUENCE</scope>
    <source>
        <strain evidence="7">DSM 25145</strain>
    </source>
</reference>
<keyword evidence="5 6" id="KW-0472">Membrane</keyword>
<evidence type="ECO:0000256" key="4">
    <source>
        <dbReference type="ARBA" id="ARBA00022989"/>
    </source>
</evidence>
<feature type="transmembrane region" description="Helical" evidence="6">
    <location>
        <begin position="72"/>
        <end position="89"/>
    </location>
</feature>
<comment type="subcellular location">
    <subcellularLocation>
        <location evidence="1">Cell membrane</location>
        <topology evidence="1">Multi-pass membrane protein</topology>
    </subcellularLocation>
</comment>
<dbReference type="InterPro" id="IPR039072">
    <property type="entry name" value="ATP_synth_I_Bacilli"/>
</dbReference>
<keyword evidence="2" id="KW-1003">Cell membrane</keyword>
<dbReference type="AlphaFoldDB" id="A0A1N6RAE6"/>
<reference evidence="8 9" key="1">
    <citation type="submission" date="2017-01" db="EMBL/GenBank/DDBJ databases">
        <authorList>
            <person name="Mah S.A."/>
            <person name="Swanson W.J."/>
            <person name="Moy G.W."/>
            <person name="Vacquier V.D."/>
        </authorList>
    </citation>
    <scope>NUCLEOTIDE SEQUENCE [LARGE SCALE GENOMIC DNA]</scope>
    <source>
        <strain evidence="8 9">NIO-1016</strain>
    </source>
</reference>
<evidence type="ECO:0000313" key="9">
    <source>
        <dbReference type="Proteomes" id="UP000186385"/>
    </source>
</evidence>
<evidence type="ECO:0000313" key="8">
    <source>
        <dbReference type="EMBL" id="SIQ25870.1"/>
    </source>
</evidence>
<name>A0A1N6RAE6_9BACI</name>
<dbReference type="Proteomes" id="UP000186385">
    <property type="component" value="Unassembled WGS sequence"/>
</dbReference>
<dbReference type="GO" id="GO:0005886">
    <property type="term" value="C:plasma membrane"/>
    <property type="evidence" value="ECO:0007669"/>
    <property type="project" value="UniProtKB-SubCell"/>
</dbReference>
<gene>
    <name evidence="7" type="ORF">B1B05_04260</name>
    <name evidence="8" type="ORF">SAMN05443094_10263</name>
</gene>
<accession>A0A1N6RAE6</accession>
<keyword evidence="3 6" id="KW-0812">Transmembrane</keyword>
<sequence>MPELQQSIKRQRTYLIYLLAIFVLGWGFTSAQDIFAGLFLGTALSLYNHWIIGRRIDRFSKAVEDGRKIPSLGTILRMGSAALAAMIAIQNPDQFHLVATVIGLMTAYAVIMIDFGIQHFIKRTNGKEVK</sequence>
<evidence type="ECO:0000256" key="3">
    <source>
        <dbReference type="ARBA" id="ARBA00022692"/>
    </source>
</evidence>
<feature type="transmembrane region" description="Helical" evidence="6">
    <location>
        <begin position="34"/>
        <end position="52"/>
    </location>
</feature>
<organism evidence="8 9">
    <name type="scientific">Domibacillus enclensis</name>
    <dbReference type="NCBI Taxonomy" id="1017273"/>
    <lineage>
        <taxon>Bacteria</taxon>
        <taxon>Bacillati</taxon>
        <taxon>Bacillota</taxon>
        <taxon>Bacilli</taxon>
        <taxon>Bacillales</taxon>
        <taxon>Bacillaceae</taxon>
        <taxon>Domibacillus</taxon>
    </lineage>
</organism>
<reference evidence="10" key="2">
    <citation type="submission" date="2017-03" db="EMBL/GenBank/DDBJ databases">
        <title>Bacillus sp. V-88(T) DSM27956, whole genome shotgun sequencing project.</title>
        <authorList>
            <person name="Dastager S.G."/>
            <person name="Neurgaonkar P.S."/>
            <person name="Dharne M.S."/>
        </authorList>
    </citation>
    <scope>NUCLEOTIDE SEQUENCE [LARGE SCALE GENOMIC DNA]</scope>
    <source>
        <strain evidence="10">DSM 25145</strain>
    </source>
</reference>
<dbReference type="PANTHER" id="PTHR40035:SF1">
    <property type="entry name" value="ATP SYNTHASE PROTEIN I"/>
    <property type="match status" value="1"/>
</dbReference>
<dbReference type="Proteomes" id="UP000215545">
    <property type="component" value="Unassembled WGS sequence"/>
</dbReference>
<dbReference type="EMBL" id="MWSK01000002">
    <property type="protein sequence ID" value="OXS78998.1"/>
    <property type="molecule type" value="Genomic_DNA"/>
</dbReference>
<evidence type="ECO:0000256" key="5">
    <source>
        <dbReference type="ARBA" id="ARBA00023136"/>
    </source>
</evidence>
<evidence type="ECO:0000313" key="7">
    <source>
        <dbReference type="EMBL" id="OXS78998.1"/>
    </source>
</evidence>
<evidence type="ECO:0000256" key="1">
    <source>
        <dbReference type="ARBA" id="ARBA00004651"/>
    </source>
</evidence>
<dbReference type="EMBL" id="FTLX01000002">
    <property type="protein sequence ID" value="SIQ25870.1"/>
    <property type="molecule type" value="Genomic_DNA"/>
</dbReference>
<dbReference type="InterPro" id="IPR005598">
    <property type="entry name" value="ATP_synth_I"/>
</dbReference>
<dbReference type="OrthoDB" id="2355635at2"/>
<evidence type="ECO:0000256" key="6">
    <source>
        <dbReference type="SAM" id="Phobius"/>
    </source>
</evidence>
<feature type="transmembrane region" description="Helical" evidence="6">
    <location>
        <begin position="12"/>
        <end position="28"/>
    </location>
</feature>
<proteinExistence type="predicted"/>
<feature type="transmembrane region" description="Helical" evidence="6">
    <location>
        <begin position="95"/>
        <end position="117"/>
    </location>
</feature>
<evidence type="ECO:0000313" key="10">
    <source>
        <dbReference type="Proteomes" id="UP000215545"/>
    </source>
</evidence>